<gene>
    <name evidence="2" type="ORF">ACFQPB_01230</name>
</gene>
<feature type="repeat" description="TPR" evidence="1">
    <location>
        <begin position="118"/>
        <end position="151"/>
    </location>
</feature>
<sequence length="571" mass="63259">MLIEIAAWAQQHPQSAEAWTLLGDTYLHIKQPYAAEKAFATALGISPKHAPAREGLGLVLIQTTRWAEAIKHLGIAHQLDRASTETLVHWGLALLGSGNLKAAHNRFQMALERDANNAHAWLNLGLVDTHRGAWLNAIEHFEKALAIKPDFAEALHNLALACRHTGNVAQSIQATIRLTELHSHHAAHWVLLAELYLNTGALELAQNAIQRALETDPGNPDIYVTQAALYSARREFSDAEGVLKTALALTRENPNARLEMGHLHLLQKRFDTGWDLHEARRHIAESPVRHFPQPEWTGEQLTDRTVLVHAEQGLGDTIMFAHCLPDLLQIAGHVVIEVSTRLAPLFARSFPQATVVGRDPQAANLDWLDQLATRIDCQVAIGSLPRYFRRNATQFVPHAGYLQADSARVARWRERLARFRRPVIGVAWRGGLPQTGREQRSLSLDSLGPLMRNSPAQWLSLQYGESAAQEVADLAQQGIDLPHWPETLANQDEVAALTCALDAVVTVCSTQAHLTGAIGRPGWVLTPFSPNWRYGAEGESMPWYPSLKLLRQTSPGDWTAPLTTLRQTFAT</sequence>
<keyword evidence="3" id="KW-1185">Reference proteome</keyword>
<feature type="repeat" description="TPR" evidence="1">
    <location>
        <begin position="186"/>
        <end position="219"/>
    </location>
</feature>
<accession>A0ABW2QJ72</accession>
<organism evidence="2 3">
    <name type="scientific">Hydrogenophaga atypica</name>
    <dbReference type="NCBI Taxonomy" id="249409"/>
    <lineage>
        <taxon>Bacteria</taxon>
        <taxon>Pseudomonadati</taxon>
        <taxon>Pseudomonadota</taxon>
        <taxon>Betaproteobacteria</taxon>
        <taxon>Burkholderiales</taxon>
        <taxon>Comamonadaceae</taxon>
        <taxon>Hydrogenophaga</taxon>
    </lineage>
</organism>
<dbReference type="RefSeq" id="WP_382219124.1">
    <property type="nucleotide sequence ID" value="NZ_JBHTCA010000001.1"/>
</dbReference>
<feature type="repeat" description="TPR" evidence="1">
    <location>
        <begin position="16"/>
        <end position="49"/>
    </location>
</feature>
<dbReference type="Proteomes" id="UP001596501">
    <property type="component" value="Unassembled WGS sequence"/>
</dbReference>
<evidence type="ECO:0000256" key="1">
    <source>
        <dbReference type="PROSITE-ProRule" id="PRU00339"/>
    </source>
</evidence>
<dbReference type="Pfam" id="PF13432">
    <property type="entry name" value="TPR_16"/>
    <property type="match status" value="2"/>
</dbReference>
<reference evidence="3" key="1">
    <citation type="journal article" date="2019" name="Int. J. Syst. Evol. Microbiol.">
        <title>The Global Catalogue of Microorganisms (GCM) 10K type strain sequencing project: providing services to taxonomists for standard genome sequencing and annotation.</title>
        <authorList>
            <consortium name="The Broad Institute Genomics Platform"/>
            <consortium name="The Broad Institute Genome Sequencing Center for Infectious Disease"/>
            <person name="Wu L."/>
            <person name="Ma J."/>
        </authorList>
    </citation>
    <scope>NUCLEOTIDE SEQUENCE [LARGE SCALE GENOMIC DNA]</scope>
    <source>
        <strain evidence="3">CGMCC 1.12371</strain>
    </source>
</reference>
<dbReference type="Gene3D" id="1.25.40.10">
    <property type="entry name" value="Tetratricopeptide repeat domain"/>
    <property type="match status" value="1"/>
</dbReference>
<dbReference type="Pfam" id="PF13181">
    <property type="entry name" value="TPR_8"/>
    <property type="match status" value="1"/>
</dbReference>
<name>A0ABW2QJ72_9BURK</name>
<keyword evidence="1" id="KW-0802">TPR repeat</keyword>
<dbReference type="PANTHER" id="PTHR44395:SF1">
    <property type="entry name" value="PROTEIN O-MANNOSYL-TRANSFERASE TMTC3"/>
    <property type="match status" value="1"/>
</dbReference>
<evidence type="ECO:0000313" key="2">
    <source>
        <dbReference type="EMBL" id="MFC7407475.1"/>
    </source>
</evidence>
<protein>
    <submittedName>
        <fullName evidence="2">Tetratricopeptide repeat protein</fullName>
    </submittedName>
</protein>
<comment type="caution">
    <text evidence="2">The sequence shown here is derived from an EMBL/GenBank/DDBJ whole genome shotgun (WGS) entry which is preliminary data.</text>
</comment>
<dbReference type="PROSITE" id="PS50005">
    <property type="entry name" value="TPR"/>
    <property type="match status" value="3"/>
</dbReference>
<proteinExistence type="predicted"/>
<evidence type="ECO:0000313" key="3">
    <source>
        <dbReference type="Proteomes" id="UP001596501"/>
    </source>
</evidence>
<dbReference type="EMBL" id="JBHTCA010000001">
    <property type="protein sequence ID" value="MFC7407475.1"/>
    <property type="molecule type" value="Genomic_DNA"/>
</dbReference>
<dbReference type="PANTHER" id="PTHR44395">
    <property type="match status" value="1"/>
</dbReference>
<dbReference type="SMART" id="SM00028">
    <property type="entry name" value="TPR"/>
    <property type="match status" value="7"/>
</dbReference>
<dbReference type="SUPFAM" id="SSF48452">
    <property type="entry name" value="TPR-like"/>
    <property type="match status" value="2"/>
</dbReference>
<dbReference type="InterPro" id="IPR011990">
    <property type="entry name" value="TPR-like_helical_dom_sf"/>
</dbReference>
<dbReference type="PROSITE" id="PS50293">
    <property type="entry name" value="TPR_REGION"/>
    <property type="match status" value="1"/>
</dbReference>
<dbReference type="InterPro" id="IPR019734">
    <property type="entry name" value="TPR_rpt"/>
</dbReference>
<dbReference type="SUPFAM" id="SSF53756">
    <property type="entry name" value="UDP-Glycosyltransferase/glycogen phosphorylase"/>
    <property type="match status" value="1"/>
</dbReference>